<organism evidence="1">
    <name type="scientific">termite gut metagenome</name>
    <dbReference type="NCBI Taxonomy" id="433724"/>
    <lineage>
        <taxon>unclassified sequences</taxon>
        <taxon>metagenomes</taxon>
        <taxon>organismal metagenomes</taxon>
    </lineage>
</organism>
<reference evidence="1" key="1">
    <citation type="submission" date="2019-03" db="EMBL/GenBank/DDBJ databases">
        <title>Single cell metagenomics reveals metabolic interactions within the superorganism composed of flagellate Streblomastix strix and complex community of Bacteroidetes bacteria on its surface.</title>
        <authorList>
            <person name="Treitli S.C."/>
            <person name="Kolisko M."/>
            <person name="Husnik F."/>
            <person name="Keeling P."/>
            <person name="Hampl V."/>
        </authorList>
    </citation>
    <scope>NUCLEOTIDE SEQUENCE</scope>
    <source>
        <strain evidence="1">STM</strain>
    </source>
</reference>
<dbReference type="NCBIfam" id="NF045477">
    <property type="entry name" value="LPO_1073_dom"/>
    <property type="match status" value="1"/>
</dbReference>
<accession>A0A5J4S4D7</accession>
<dbReference type="EMBL" id="SNRY01000446">
    <property type="protein sequence ID" value="KAA6340628.1"/>
    <property type="molecule type" value="Genomic_DNA"/>
</dbReference>
<comment type="caution">
    <text evidence="1">The sequence shown here is derived from an EMBL/GenBank/DDBJ whole genome shotgun (WGS) entry which is preliminary data.</text>
</comment>
<protein>
    <submittedName>
        <fullName evidence="1">Uncharacterized protein</fullName>
    </submittedName>
</protein>
<proteinExistence type="predicted"/>
<dbReference type="InterPro" id="IPR053773">
    <property type="entry name" value="Vpar_1526-like"/>
</dbReference>
<evidence type="ECO:0000313" key="1">
    <source>
        <dbReference type="EMBL" id="KAA6340628.1"/>
    </source>
</evidence>
<dbReference type="AlphaFoldDB" id="A0A5J4S4D7"/>
<sequence>MAPFTVNLSKEDSLYQHLEYTGCGSISLGESRIEQILSTTYKGLFCKGFTKEQFEKSGTLFQRFSTLIIPCLQDNSKFQLNAMNDEVLENQSKKLEIVQEELNMVKPFMNNYQMSSTEIKELIKSQGDYINNLLDIWDNSSFKNMTLTSVGIAIAIANLRRKTGITIDLGIWIK</sequence>
<name>A0A5J4S4D7_9ZZZZ</name>
<gene>
    <name evidence="1" type="ORF">EZS27_011517</name>
</gene>